<accession>W9B836</accession>
<protein>
    <submittedName>
        <fullName evidence="6">Transcriptional regulator</fullName>
    </submittedName>
</protein>
<dbReference type="AlphaFoldDB" id="W9B836"/>
<comment type="caution">
    <text evidence="6">The sequence shown here is derived from an EMBL/GenBank/DDBJ whole genome shotgun (WGS) entry which is preliminary data.</text>
</comment>
<reference evidence="6" key="2">
    <citation type="submission" date="2014-03" db="EMBL/GenBank/DDBJ databases">
        <authorList>
            <person name="Urmite Genomes"/>
        </authorList>
    </citation>
    <scope>NUCLEOTIDE SEQUENCE</scope>
    <source>
        <strain evidence="6">DSM 44829</strain>
    </source>
</reference>
<dbReference type="InterPro" id="IPR009057">
    <property type="entry name" value="Homeodomain-like_sf"/>
</dbReference>
<keyword evidence="7" id="KW-1185">Reference proteome</keyword>
<dbReference type="Proteomes" id="UP000028870">
    <property type="component" value="Unassembled WGS sequence"/>
</dbReference>
<keyword evidence="1" id="KW-0805">Transcription regulation</keyword>
<organism evidence="6 7">
    <name type="scientific">Mycolicibacterium cosmeticum</name>
    <dbReference type="NCBI Taxonomy" id="258533"/>
    <lineage>
        <taxon>Bacteria</taxon>
        <taxon>Bacillati</taxon>
        <taxon>Actinomycetota</taxon>
        <taxon>Actinomycetes</taxon>
        <taxon>Mycobacteriales</taxon>
        <taxon>Mycobacteriaceae</taxon>
        <taxon>Mycolicibacterium</taxon>
    </lineage>
</organism>
<dbReference type="InterPro" id="IPR001647">
    <property type="entry name" value="HTH_TetR"/>
</dbReference>
<feature type="domain" description="HTH tetR-type" evidence="5">
    <location>
        <begin position="4"/>
        <end position="64"/>
    </location>
</feature>
<evidence type="ECO:0000259" key="5">
    <source>
        <dbReference type="PROSITE" id="PS50977"/>
    </source>
</evidence>
<dbReference type="PROSITE" id="PS50977">
    <property type="entry name" value="HTH_TETR_2"/>
    <property type="match status" value="1"/>
</dbReference>
<dbReference type="Pfam" id="PF00440">
    <property type="entry name" value="TetR_N"/>
    <property type="match status" value="1"/>
</dbReference>
<dbReference type="RefSeq" id="WP_024450604.1">
    <property type="nucleotide sequence ID" value="NZ_CCBB010000003.1"/>
</dbReference>
<keyword evidence="2 4" id="KW-0238">DNA-binding</keyword>
<keyword evidence="3" id="KW-0804">Transcription</keyword>
<dbReference type="SUPFAM" id="SSF46689">
    <property type="entry name" value="Homeodomain-like"/>
    <property type="match status" value="1"/>
</dbReference>
<dbReference type="PANTHER" id="PTHR30055:SF234">
    <property type="entry name" value="HTH-TYPE TRANSCRIPTIONAL REGULATOR BETI"/>
    <property type="match status" value="1"/>
</dbReference>
<reference evidence="6" key="1">
    <citation type="submission" date="2014-03" db="EMBL/GenBank/DDBJ databases">
        <title>Draft Genome Sequence of Mycobacterium cosmeticum DSM 44829.</title>
        <authorList>
            <person name="Croce O."/>
            <person name="Robert C."/>
            <person name="Raoult D."/>
            <person name="Drancourt M."/>
        </authorList>
    </citation>
    <scope>NUCLEOTIDE SEQUENCE [LARGE SCALE GENOMIC DNA]</scope>
    <source>
        <strain evidence="6">DSM 44829</strain>
    </source>
</reference>
<evidence type="ECO:0000313" key="7">
    <source>
        <dbReference type="Proteomes" id="UP000028870"/>
    </source>
</evidence>
<sequence length="191" mass="20571">MTSDDKAELIRDAALAEFAARGVATTSLREVASAAGVSVGLIQHHFGTKADLVEAVDRHVTEVVRTVLATGTTAITVEDYGQQVAELLAEHTTAVDYLARALADGTPYGSSIFDTLTDMGIARWERRAEKGLAAADLDIPWAAINSVLVIFGTVLLRPHIERHLPDSLLSPSQLARWQAAISALLRRGYLR</sequence>
<dbReference type="Gene3D" id="1.10.357.10">
    <property type="entry name" value="Tetracycline Repressor, domain 2"/>
    <property type="match status" value="1"/>
</dbReference>
<dbReference type="GO" id="GO:0003700">
    <property type="term" value="F:DNA-binding transcription factor activity"/>
    <property type="evidence" value="ECO:0007669"/>
    <property type="project" value="TreeGrafter"/>
</dbReference>
<evidence type="ECO:0000256" key="3">
    <source>
        <dbReference type="ARBA" id="ARBA00023163"/>
    </source>
</evidence>
<dbReference type="InterPro" id="IPR050109">
    <property type="entry name" value="HTH-type_TetR-like_transc_reg"/>
</dbReference>
<dbReference type="EMBL" id="CCBB010000003">
    <property type="protein sequence ID" value="CDO11092.1"/>
    <property type="molecule type" value="Genomic_DNA"/>
</dbReference>
<dbReference type="PANTHER" id="PTHR30055">
    <property type="entry name" value="HTH-TYPE TRANSCRIPTIONAL REGULATOR RUTR"/>
    <property type="match status" value="1"/>
</dbReference>
<evidence type="ECO:0000256" key="2">
    <source>
        <dbReference type="ARBA" id="ARBA00023125"/>
    </source>
</evidence>
<evidence type="ECO:0000256" key="4">
    <source>
        <dbReference type="PROSITE-ProRule" id="PRU00335"/>
    </source>
</evidence>
<name>W9B836_MYCCO</name>
<evidence type="ECO:0000313" key="6">
    <source>
        <dbReference type="EMBL" id="CDO11092.1"/>
    </source>
</evidence>
<gene>
    <name evidence="6" type="ORF">BN977_05933</name>
</gene>
<proteinExistence type="predicted"/>
<dbReference type="eggNOG" id="COG1309">
    <property type="taxonomic scope" value="Bacteria"/>
</dbReference>
<dbReference type="OrthoDB" id="3403733at2"/>
<dbReference type="GO" id="GO:0000976">
    <property type="term" value="F:transcription cis-regulatory region binding"/>
    <property type="evidence" value="ECO:0007669"/>
    <property type="project" value="TreeGrafter"/>
</dbReference>
<feature type="DNA-binding region" description="H-T-H motif" evidence="4">
    <location>
        <begin position="27"/>
        <end position="46"/>
    </location>
</feature>
<dbReference type="PRINTS" id="PR00455">
    <property type="entry name" value="HTHTETR"/>
</dbReference>
<evidence type="ECO:0000256" key="1">
    <source>
        <dbReference type="ARBA" id="ARBA00023015"/>
    </source>
</evidence>